<dbReference type="EMBL" id="AM454370">
    <property type="protein sequence ID" value="CAN83092.1"/>
    <property type="molecule type" value="Genomic_DNA"/>
</dbReference>
<evidence type="ECO:0000256" key="1">
    <source>
        <dbReference type="SAM" id="MobiDB-lite"/>
    </source>
</evidence>
<organism evidence="2">
    <name type="scientific">Vitis vinifera</name>
    <name type="common">Grape</name>
    <dbReference type="NCBI Taxonomy" id="29760"/>
    <lineage>
        <taxon>Eukaryota</taxon>
        <taxon>Viridiplantae</taxon>
        <taxon>Streptophyta</taxon>
        <taxon>Embryophyta</taxon>
        <taxon>Tracheophyta</taxon>
        <taxon>Spermatophyta</taxon>
        <taxon>Magnoliopsida</taxon>
        <taxon>eudicotyledons</taxon>
        <taxon>Gunneridae</taxon>
        <taxon>Pentapetalae</taxon>
        <taxon>rosids</taxon>
        <taxon>Vitales</taxon>
        <taxon>Vitaceae</taxon>
        <taxon>Viteae</taxon>
        <taxon>Vitis</taxon>
    </lineage>
</organism>
<feature type="region of interest" description="Disordered" evidence="1">
    <location>
        <begin position="171"/>
        <end position="229"/>
    </location>
</feature>
<dbReference type="AlphaFoldDB" id="A5BCC9"/>
<name>A5BCC9_VITVI</name>
<protein>
    <submittedName>
        <fullName evidence="2">Uncharacterized protein</fullName>
    </submittedName>
</protein>
<sequence>MPRKSHATHCFIMSIRVDVTSTSVVGADRTCSKKPTELLTKQEFREHFLIPNNIFVHLVDGVPTSTEKEFPNAIFFNNEQFNAGFRLPLPSFFKQFLHYTKIPLAFIHLNVVRVLMGCSILDMLFHLDLSLLEVLFIYTIKMCEKGSGAREHHMLKDLLFYEVTREADVKARQGRLDQRKKKRQEGTLKQAPGGNRSAATSTVRPSAKKKFTAKATKKAPAPAPADLNFSGVEPDIEVEPMVPHIIHKPKREEEDHDENEVPRAPSWEEIARLLKQVSYFTEAKPLSIDMSDFFPLTKRISMDLDNNPPINVDARIPYGTPKSIVSRIQPMHGYTTHEMTEVTVGSEELCSRLAQVEGDLATAQKAAEDRAEWLRKGEEEMEATKVEAHRLKDEGETVETKCRKTEQ</sequence>
<feature type="compositionally biased region" description="Basic residues" evidence="1">
    <location>
        <begin position="206"/>
        <end position="217"/>
    </location>
</feature>
<proteinExistence type="predicted"/>
<gene>
    <name evidence="2" type="ORF">VITISV_041896</name>
</gene>
<evidence type="ECO:0000313" key="2">
    <source>
        <dbReference type="EMBL" id="CAN83092.1"/>
    </source>
</evidence>
<feature type="region of interest" description="Disordered" evidence="1">
    <location>
        <begin position="384"/>
        <end position="407"/>
    </location>
</feature>
<accession>A5BCC9</accession>
<reference evidence="2" key="1">
    <citation type="journal article" date="2007" name="PLoS ONE">
        <title>The first genome sequence of an elite grapevine cultivar (Pinot noir Vitis vinifera L.): coping with a highly heterozygous genome.</title>
        <authorList>
            <person name="Velasco R."/>
            <person name="Zharkikh A."/>
            <person name="Troggio M."/>
            <person name="Cartwright D.A."/>
            <person name="Cestaro A."/>
            <person name="Pruss D."/>
            <person name="Pindo M."/>
            <person name="FitzGerald L.M."/>
            <person name="Vezzulli S."/>
            <person name="Reid J."/>
            <person name="Malacarne G."/>
            <person name="Iliev D."/>
            <person name="Coppola G."/>
            <person name="Wardell B."/>
            <person name="Micheletti D."/>
            <person name="Macalma T."/>
            <person name="Facci M."/>
            <person name="Mitchell J.T."/>
            <person name="Perazzolli M."/>
            <person name="Eldredge G."/>
            <person name="Gatto P."/>
            <person name="Oyzerski R."/>
            <person name="Moretto M."/>
            <person name="Gutin N."/>
            <person name="Stefanini M."/>
            <person name="Chen Y."/>
            <person name="Segala C."/>
            <person name="Davenport C."/>
            <person name="Dematte L."/>
            <person name="Mraz A."/>
            <person name="Battilana J."/>
            <person name="Stormo K."/>
            <person name="Costa F."/>
            <person name="Tao Q."/>
            <person name="Si-Ammour A."/>
            <person name="Harkins T."/>
            <person name="Lackey A."/>
            <person name="Perbost C."/>
            <person name="Taillon B."/>
            <person name="Stella A."/>
            <person name="Solovyev V."/>
            <person name="Fawcett J.A."/>
            <person name="Sterck L."/>
            <person name="Vandepoele K."/>
            <person name="Grando S.M."/>
            <person name="Toppo S."/>
            <person name="Moser C."/>
            <person name="Lanchbury J."/>
            <person name="Bogden R."/>
            <person name="Skolnick M."/>
            <person name="Sgaramella V."/>
            <person name="Bhatnagar S.K."/>
            <person name="Fontana P."/>
            <person name="Gutin A."/>
            <person name="Van de Peer Y."/>
            <person name="Salamini F."/>
            <person name="Viola R."/>
        </authorList>
    </citation>
    <scope>NUCLEOTIDE SEQUENCE</scope>
</reference>